<keyword evidence="1" id="KW-1133">Transmembrane helix</keyword>
<keyword evidence="1" id="KW-0472">Membrane</keyword>
<evidence type="ECO:0000256" key="1">
    <source>
        <dbReference type="SAM" id="Phobius"/>
    </source>
</evidence>
<dbReference type="AlphaFoldDB" id="A0A1F4ZT51"/>
<proteinExistence type="predicted"/>
<accession>A0A1F4ZT51</accession>
<keyword evidence="1" id="KW-0812">Transmembrane</keyword>
<reference evidence="2 3" key="1">
    <citation type="journal article" date="2016" name="Nat. Commun.">
        <title>Thousands of microbial genomes shed light on interconnected biogeochemical processes in an aquifer system.</title>
        <authorList>
            <person name="Anantharaman K."/>
            <person name="Brown C.T."/>
            <person name="Hug L.A."/>
            <person name="Sharon I."/>
            <person name="Castelle C.J."/>
            <person name="Probst A.J."/>
            <person name="Thomas B.C."/>
            <person name="Singh A."/>
            <person name="Wilkins M.J."/>
            <person name="Karaoz U."/>
            <person name="Brodie E.L."/>
            <person name="Williams K.H."/>
            <person name="Hubbard S.S."/>
            <person name="Banfield J.F."/>
        </authorList>
    </citation>
    <scope>NUCLEOTIDE SEQUENCE [LARGE SCALE GENOMIC DNA]</scope>
</reference>
<organism evidence="2 3">
    <name type="scientific">Candidatus Amesbacteria bacterium RIFOXYB1_FULL_44_23</name>
    <dbReference type="NCBI Taxonomy" id="1797263"/>
    <lineage>
        <taxon>Bacteria</taxon>
        <taxon>Candidatus Amesiibacteriota</taxon>
    </lineage>
</organism>
<feature type="transmembrane region" description="Helical" evidence="1">
    <location>
        <begin position="6"/>
        <end position="24"/>
    </location>
</feature>
<dbReference type="Proteomes" id="UP000176424">
    <property type="component" value="Unassembled WGS sequence"/>
</dbReference>
<gene>
    <name evidence="2" type="ORF">A2397_01945</name>
</gene>
<sequence length="134" mass="14671">MKPEKVMLVVSAVVIALGVGIYAVKATGFFKRVGGRVVTNLFEVKCKENEEYVVTQAGGKKLCVKRPKDGGKSCTKSSECETGKCVSKEYYGATSGTCFNSNYHQPCIFWLWTVEESQAREKPAANVIQGPCVY</sequence>
<protein>
    <submittedName>
        <fullName evidence="2">Uncharacterized protein</fullName>
    </submittedName>
</protein>
<name>A0A1F4ZT51_9BACT</name>
<evidence type="ECO:0000313" key="2">
    <source>
        <dbReference type="EMBL" id="OGD09430.1"/>
    </source>
</evidence>
<evidence type="ECO:0000313" key="3">
    <source>
        <dbReference type="Proteomes" id="UP000176424"/>
    </source>
</evidence>
<dbReference type="STRING" id="1797263.A2397_01945"/>
<dbReference type="EMBL" id="MEXR01000032">
    <property type="protein sequence ID" value="OGD09430.1"/>
    <property type="molecule type" value="Genomic_DNA"/>
</dbReference>
<comment type="caution">
    <text evidence="2">The sequence shown here is derived from an EMBL/GenBank/DDBJ whole genome shotgun (WGS) entry which is preliminary data.</text>
</comment>